<gene>
    <name evidence="1" type="ORF">SAMN05216555_1095</name>
</gene>
<dbReference type="Proteomes" id="UP000182130">
    <property type="component" value="Unassembled WGS sequence"/>
</dbReference>
<dbReference type="AlphaFoldDB" id="A0A1G8SGQ8"/>
<keyword evidence="2" id="KW-1185">Reference proteome</keyword>
<reference evidence="2" key="1">
    <citation type="submission" date="2016-10" db="EMBL/GenBank/DDBJ databases">
        <authorList>
            <person name="Varghese N."/>
            <person name="Submissions S."/>
        </authorList>
    </citation>
    <scope>NUCLEOTIDE SEQUENCE [LARGE SCALE GENOMIC DNA]</scope>
    <source>
        <strain evidence="2">CGMCC 1.10783</strain>
    </source>
</reference>
<sequence length="68" mass="7046">MLTLMVLIAAGFLTSSAACASPRRKVRGGHPLTSRHWKSKTHLIKASAAVLALGAVTLAIHLQLGASS</sequence>
<dbReference type="EMBL" id="FNEI01000009">
    <property type="protein sequence ID" value="SDJ27945.1"/>
    <property type="molecule type" value="Genomic_DNA"/>
</dbReference>
<accession>A0A1G8SGQ8</accession>
<protein>
    <submittedName>
        <fullName evidence="1">Uncharacterized protein</fullName>
    </submittedName>
</protein>
<evidence type="ECO:0000313" key="2">
    <source>
        <dbReference type="Proteomes" id="UP000182130"/>
    </source>
</evidence>
<organism evidence="1 2">
    <name type="scientific">Arthrobacter cupressi</name>
    <dbReference type="NCBI Taxonomy" id="1045773"/>
    <lineage>
        <taxon>Bacteria</taxon>
        <taxon>Bacillati</taxon>
        <taxon>Actinomycetota</taxon>
        <taxon>Actinomycetes</taxon>
        <taxon>Micrococcales</taxon>
        <taxon>Micrococcaceae</taxon>
        <taxon>Arthrobacter</taxon>
    </lineage>
</organism>
<name>A0A1G8SGQ8_9MICC</name>
<proteinExistence type="predicted"/>
<evidence type="ECO:0000313" key="1">
    <source>
        <dbReference type="EMBL" id="SDJ27945.1"/>
    </source>
</evidence>